<comment type="similarity">
    <text evidence="5 6">Belongs to the FtsA/MreB family.</text>
</comment>
<comment type="caution">
    <text evidence="6">Lacks conserved residue(s) required for the propagation of feature annotation.</text>
</comment>
<protein>
    <recommendedName>
        <fullName evidence="6">Cell shape-determining protein MreB</fullName>
    </recommendedName>
</protein>
<reference evidence="7 8" key="1">
    <citation type="submission" date="2015-11" db="EMBL/GenBank/DDBJ databases">
        <title>A Two-component Flavoprotein Monooxygenase System MeaXY Responsible for para-Hydroxylation of 2-Methyl-6-ethylaniline and 2,6-Diethylaniline in Sphingobium baderi DE-13.</title>
        <authorList>
            <person name="Cheng M."/>
            <person name="Meng Q."/>
            <person name="Yang Y."/>
            <person name="Chu C."/>
            <person name="Yan X."/>
            <person name="He J."/>
            <person name="Li S."/>
        </authorList>
    </citation>
    <scope>NUCLEOTIDE SEQUENCE [LARGE SCALE GENOMIC DNA]</scope>
    <source>
        <strain evidence="7 8">DE-13</strain>
    </source>
</reference>
<dbReference type="PANTHER" id="PTHR42749:SF1">
    <property type="entry name" value="CELL SHAPE-DETERMINING PROTEIN MREB"/>
    <property type="match status" value="1"/>
</dbReference>
<keyword evidence="1 6" id="KW-0963">Cytoplasm</keyword>
<evidence type="ECO:0000256" key="3">
    <source>
        <dbReference type="ARBA" id="ARBA00022840"/>
    </source>
</evidence>
<dbReference type="Gene3D" id="3.30.420.40">
    <property type="match status" value="3"/>
</dbReference>
<dbReference type="InterPro" id="IPR043129">
    <property type="entry name" value="ATPase_NBD"/>
</dbReference>
<dbReference type="InterPro" id="IPR004753">
    <property type="entry name" value="MreB"/>
</dbReference>
<evidence type="ECO:0000256" key="5">
    <source>
        <dbReference type="ARBA" id="ARBA00023458"/>
    </source>
</evidence>
<evidence type="ECO:0000256" key="2">
    <source>
        <dbReference type="ARBA" id="ARBA00022741"/>
    </source>
</evidence>
<dbReference type="GO" id="GO:0000902">
    <property type="term" value="P:cell morphogenesis"/>
    <property type="evidence" value="ECO:0007669"/>
    <property type="project" value="InterPro"/>
</dbReference>
<dbReference type="InterPro" id="IPR056546">
    <property type="entry name" value="MreB_MamK-like"/>
</dbReference>
<keyword evidence="2 6" id="KW-0547">Nucleotide-binding</keyword>
<dbReference type="STRING" id="1332080.ATN00_11880"/>
<feature type="binding site" evidence="6">
    <location>
        <begin position="163"/>
        <end position="165"/>
    </location>
    <ligand>
        <name>ATP</name>
        <dbReference type="ChEBI" id="CHEBI:30616"/>
    </ligand>
</feature>
<dbReference type="GO" id="GO:0005737">
    <property type="term" value="C:cytoplasm"/>
    <property type="evidence" value="ECO:0007669"/>
    <property type="project" value="UniProtKB-SubCell"/>
</dbReference>
<feature type="binding site" evidence="6">
    <location>
        <begin position="211"/>
        <end position="214"/>
    </location>
    <ligand>
        <name>ATP</name>
        <dbReference type="ChEBI" id="CHEBI:30616"/>
    </ligand>
</feature>
<dbReference type="GO" id="GO:0008360">
    <property type="term" value="P:regulation of cell shape"/>
    <property type="evidence" value="ECO:0007669"/>
    <property type="project" value="UniProtKB-UniRule"/>
</dbReference>
<dbReference type="EMBL" id="CP013264">
    <property type="protein sequence ID" value="ALR22582.1"/>
    <property type="molecule type" value="Genomic_DNA"/>
</dbReference>
<dbReference type="HAMAP" id="MF_02207">
    <property type="entry name" value="MreB"/>
    <property type="match status" value="1"/>
</dbReference>
<dbReference type="SUPFAM" id="SSF53067">
    <property type="entry name" value="Actin-like ATPase domain"/>
    <property type="match status" value="2"/>
</dbReference>
<comment type="subunit">
    <text evidence="6">Forms polymers.</text>
</comment>
<sequence>MISWNGRRADIAIDLGTANTRVVARGSGMVFDEPSLCCFSSGGTRPRLVAAGEAVRPMVDRTPDSLKVTRPLRRGVLQDIDATRELLAYATSSSLSRRRLRSPAVAIGIPADATQAERSALLTAAGDAGLGPVNLINEPFAAALGAGLPVHHPEGSMIVECGAGTTEVAVISLGGICLTRSVRVGGAALDAALADHFHFRRKFLIGEITTERLKCDLVRLLGTPDGDDQMIEAKGRSLTSGIPGVQQVPVNELRPVVTKHVMQIVEVVRDILNQTPPELSHDIYEKGLTLTGGSATIPCIGQAITQETGLRVHIPDRPEQCVMLGLEAMLAS</sequence>
<dbReference type="CDD" id="cd10225">
    <property type="entry name" value="ASKHA_NBD_MreB-like"/>
    <property type="match status" value="1"/>
</dbReference>
<organism evidence="7 8">
    <name type="scientific">Sphingobium baderi</name>
    <dbReference type="NCBI Taxonomy" id="1332080"/>
    <lineage>
        <taxon>Bacteria</taxon>
        <taxon>Pseudomonadati</taxon>
        <taxon>Pseudomonadota</taxon>
        <taxon>Alphaproteobacteria</taxon>
        <taxon>Sphingomonadales</taxon>
        <taxon>Sphingomonadaceae</taxon>
        <taxon>Sphingobium</taxon>
    </lineage>
</organism>
<dbReference type="AlphaFoldDB" id="A0A0S3F4A7"/>
<evidence type="ECO:0000313" key="8">
    <source>
        <dbReference type="Proteomes" id="UP000056968"/>
    </source>
</evidence>
<dbReference type="Pfam" id="PF06723">
    <property type="entry name" value="MreB_Mbl"/>
    <property type="match status" value="1"/>
</dbReference>
<gene>
    <name evidence="6" type="primary">mreB</name>
    <name evidence="7" type="ORF">ATN00_11880</name>
</gene>
<name>A0A0S3F4A7_9SPHN</name>
<dbReference type="NCBIfam" id="NF010539">
    <property type="entry name" value="PRK13927.1"/>
    <property type="match status" value="1"/>
</dbReference>
<dbReference type="OrthoDB" id="7467279at2"/>
<comment type="function">
    <text evidence="6">Forms membrane-associated dynamic filaments that are essential for cell shape determination. Acts by regulating cell wall synthesis and cell elongation, and thus cell shape. A feedback loop between cell geometry and MreB localization may maintain elongated cell shape by targeting cell wall growth to regions of negative cell wall curvature.</text>
</comment>
<keyword evidence="3 6" id="KW-0067">ATP-binding</keyword>
<dbReference type="GO" id="GO:0005524">
    <property type="term" value="F:ATP binding"/>
    <property type="evidence" value="ECO:0007669"/>
    <property type="project" value="UniProtKB-KW"/>
</dbReference>
<keyword evidence="8" id="KW-1185">Reference proteome</keyword>
<comment type="subcellular location">
    <subcellularLocation>
        <location evidence="6">Cytoplasm</location>
    </subcellularLocation>
    <text evidence="6">Membrane-associated.</text>
</comment>
<dbReference type="PRINTS" id="PR01652">
    <property type="entry name" value="SHAPEPROTEIN"/>
</dbReference>
<dbReference type="KEGG" id="sbd:ATN00_11880"/>
<dbReference type="PANTHER" id="PTHR42749">
    <property type="entry name" value="CELL SHAPE-DETERMINING PROTEIN MREB"/>
    <property type="match status" value="1"/>
</dbReference>
<accession>A0A0S3F4A7</accession>
<evidence type="ECO:0000256" key="6">
    <source>
        <dbReference type="HAMAP-Rule" id="MF_02207"/>
    </source>
</evidence>
<dbReference type="Proteomes" id="UP000056968">
    <property type="component" value="Chromosome"/>
</dbReference>
<evidence type="ECO:0000256" key="4">
    <source>
        <dbReference type="ARBA" id="ARBA00022960"/>
    </source>
</evidence>
<feature type="binding site" evidence="6">
    <location>
        <begin position="17"/>
        <end position="19"/>
    </location>
    <ligand>
        <name>ATP</name>
        <dbReference type="ChEBI" id="CHEBI:30616"/>
    </ligand>
</feature>
<keyword evidence="4 6" id="KW-0133">Cell shape</keyword>
<proteinExistence type="inferred from homology"/>
<evidence type="ECO:0000313" key="7">
    <source>
        <dbReference type="EMBL" id="ALR22582.1"/>
    </source>
</evidence>
<evidence type="ECO:0000256" key="1">
    <source>
        <dbReference type="ARBA" id="ARBA00022490"/>
    </source>
</evidence>